<sequence>MKRTGRKMAVLLMCALLLGGCGWLDQLWIMAKAGRALSTMTSLTAEIEVEAEGKAGNLYLWLSYTVTGQGRLQWQKEPTSLNLDLNWQGGSGLLQIPLHTQIQRRLRNDQWQCYEEKQKQWVDDVPPEKISLDQEALWTLLKAGQ</sequence>
<organism evidence="1 3">
    <name type="scientific">Holdemania massiliensis</name>
    <dbReference type="NCBI Taxonomy" id="1468449"/>
    <lineage>
        <taxon>Bacteria</taxon>
        <taxon>Bacillati</taxon>
        <taxon>Bacillota</taxon>
        <taxon>Erysipelotrichia</taxon>
        <taxon>Erysipelotrichales</taxon>
        <taxon>Erysipelotrichaceae</taxon>
        <taxon>Holdemania</taxon>
    </lineage>
</organism>
<evidence type="ECO:0000313" key="1">
    <source>
        <dbReference type="EMBL" id="MSA89439.1"/>
    </source>
</evidence>
<dbReference type="PROSITE" id="PS51257">
    <property type="entry name" value="PROKAR_LIPOPROTEIN"/>
    <property type="match status" value="1"/>
</dbReference>
<dbReference type="Proteomes" id="UP000433575">
    <property type="component" value="Unassembled WGS sequence"/>
</dbReference>
<gene>
    <name evidence="2" type="ORF">GKD88_08275</name>
    <name evidence="1" type="ORF">GKE08_08870</name>
</gene>
<reference evidence="3 4" key="1">
    <citation type="journal article" date="2019" name="Nat. Med.">
        <title>A library of human gut bacterial isolates paired with longitudinal multiomics data enables mechanistic microbiome research.</title>
        <authorList>
            <person name="Poyet M."/>
            <person name="Groussin M."/>
            <person name="Gibbons S.M."/>
            <person name="Avila-Pacheco J."/>
            <person name="Jiang X."/>
            <person name="Kearney S.M."/>
            <person name="Perrotta A.R."/>
            <person name="Berdy B."/>
            <person name="Zhao S."/>
            <person name="Lieberman T.D."/>
            <person name="Swanson P.K."/>
            <person name="Smith M."/>
            <person name="Roesemann S."/>
            <person name="Alexander J.E."/>
            <person name="Rich S.A."/>
            <person name="Livny J."/>
            <person name="Vlamakis H."/>
            <person name="Clish C."/>
            <person name="Bullock K."/>
            <person name="Deik A."/>
            <person name="Scott J."/>
            <person name="Pierce K.A."/>
            <person name="Xavier R.J."/>
            <person name="Alm E.J."/>
        </authorList>
    </citation>
    <scope>NUCLEOTIDE SEQUENCE [LARGE SCALE GENOMIC DNA]</scope>
    <source>
        <strain evidence="1 3">BIOML-A4</strain>
        <strain evidence="2 4">BIOML-A5</strain>
    </source>
</reference>
<dbReference type="OrthoDB" id="9870786at2"/>
<evidence type="ECO:0000313" key="4">
    <source>
        <dbReference type="Proteomes" id="UP000480929"/>
    </source>
</evidence>
<dbReference type="Proteomes" id="UP000480929">
    <property type="component" value="Unassembled WGS sequence"/>
</dbReference>
<keyword evidence="4" id="KW-1185">Reference proteome</keyword>
<dbReference type="RefSeq" id="WP_154238720.1">
    <property type="nucleotide sequence ID" value="NZ_CALJPI010000236.1"/>
</dbReference>
<dbReference type="EMBL" id="WKPJ01000011">
    <property type="protein sequence ID" value="MSA89439.1"/>
    <property type="molecule type" value="Genomic_DNA"/>
</dbReference>
<proteinExistence type="predicted"/>
<accession>A0A6N7S6P6</accession>
<evidence type="ECO:0000313" key="3">
    <source>
        <dbReference type="Proteomes" id="UP000433575"/>
    </source>
</evidence>
<dbReference type="AlphaFoldDB" id="A0A6N7S6P6"/>
<dbReference type="EMBL" id="WKPI01000012">
    <property type="protein sequence ID" value="MSC33117.1"/>
    <property type="molecule type" value="Genomic_DNA"/>
</dbReference>
<evidence type="ECO:0000313" key="2">
    <source>
        <dbReference type="EMBL" id="MSC33117.1"/>
    </source>
</evidence>
<comment type="caution">
    <text evidence="1">The sequence shown here is derived from an EMBL/GenBank/DDBJ whole genome shotgun (WGS) entry which is preliminary data.</text>
</comment>
<protein>
    <submittedName>
        <fullName evidence="1">Uncharacterized protein</fullName>
    </submittedName>
</protein>
<name>A0A6N7S6P6_9FIRM</name>